<dbReference type="InterPro" id="IPR012840">
    <property type="entry name" value="NrdG2"/>
</dbReference>
<dbReference type="GO" id="GO:0051539">
    <property type="term" value="F:4 iron, 4 sulfur cluster binding"/>
    <property type="evidence" value="ECO:0007669"/>
    <property type="project" value="UniProtKB-KW"/>
</dbReference>
<dbReference type="GO" id="GO:0003824">
    <property type="term" value="F:catalytic activity"/>
    <property type="evidence" value="ECO:0007669"/>
    <property type="project" value="InterPro"/>
</dbReference>
<gene>
    <name evidence="8" type="ORF">SAMN02745857_03666</name>
</gene>
<dbReference type="OrthoDB" id="9782387at2"/>
<sequence>MHPTGENGRPQCYQVPPAGTAGPDAPALAGLVPFSSVDWPGQLAAVVFIAGCPWRCSYCHNPHLQERYASYDWPAIKAWLRSRQGLLDGVVFSGGEPLSEPKLPQLARELREMGFGVGLHTAGIYPQRLGELLAMLDWVGLDIKSDREGYDALTGRPRSEWLAGVSLQILLDAGVDFECRTTWHPDWLSEARLLAMADELAWRGVKHYAVQLVRSSSSPAARLQLSETALRQLDARFCTFAYRAAG</sequence>
<dbReference type="Gene3D" id="3.20.20.70">
    <property type="entry name" value="Aldolase class I"/>
    <property type="match status" value="1"/>
</dbReference>
<evidence type="ECO:0000256" key="2">
    <source>
        <dbReference type="ARBA" id="ARBA00022485"/>
    </source>
</evidence>
<dbReference type="CDD" id="cd01335">
    <property type="entry name" value="Radical_SAM"/>
    <property type="match status" value="1"/>
</dbReference>
<evidence type="ECO:0000259" key="7">
    <source>
        <dbReference type="PROSITE" id="PS51918"/>
    </source>
</evidence>
<evidence type="ECO:0000313" key="9">
    <source>
        <dbReference type="Proteomes" id="UP000192761"/>
    </source>
</evidence>
<dbReference type="InterPro" id="IPR058240">
    <property type="entry name" value="rSAM_sf"/>
</dbReference>
<dbReference type="EMBL" id="FWXD01000030">
    <property type="protein sequence ID" value="SMC29188.1"/>
    <property type="molecule type" value="Genomic_DNA"/>
</dbReference>
<keyword evidence="3" id="KW-0949">S-adenosyl-L-methionine</keyword>
<dbReference type="NCBIfam" id="TIGR02495">
    <property type="entry name" value="NrdG2"/>
    <property type="match status" value="1"/>
</dbReference>
<organism evidence="8 9">
    <name type="scientific">Andreprevotia lacus DSM 23236</name>
    <dbReference type="NCBI Taxonomy" id="1121001"/>
    <lineage>
        <taxon>Bacteria</taxon>
        <taxon>Pseudomonadati</taxon>
        <taxon>Pseudomonadota</taxon>
        <taxon>Betaproteobacteria</taxon>
        <taxon>Neisseriales</taxon>
        <taxon>Chitinibacteraceae</taxon>
        <taxon>Andreprevotia</taxon>
    </lineage>
</organism>
<keyword evidence="4" id="KW-0479">Metal-binding</keyword>
<keyword evidence="9" id="KW-1185">Reference proteome</keyword>
<dbReference type="InterPro" id="IPR007197">
    <property type="entry name" value="rSAM"/>
</dbReference>
<dbReference type="Proteomes" id="UP000192761">
    <property type="component" value="Unassembled WGS sequence"/>
</dbReference>
<accession>A0A1W1Y0B9</accession>
<dbReference type="PROSITE" id="PS51918">
    <property type="entry name" value="RADICAL_SAM"/>
    <property type="match status" value="1"/>
</dbReference>
<evidence type="ECO:0000256" key="6">
    <source>
        <dbReference type="ARBA" id="ARBA00023014"/>
    </source>
</evidence>
<name>A0A1W1Y0B9_9NEIS</name>
<dbReference type="AlphaFoldDB" id="A0A1W1Y0B9"/>
<keyword evidence="2" id="KW-0004">4Fe-4S</keyword>
<protein>
    <submittedName>
        <fullName evidence="8">Anaerobic ribonucleoside-triphosphate reductase activating protein</fullName>
    </submittedName>
</protein>
<evidence type="ECO:0000256" key="5">
    <source>
        <dbReference type="ARBA" id="ARBA00023004"/>
    </source>
</evidence>
<dbReference type="PANTHER" id="PTHR30352">
    <property type="entry name" value="PYRUVATE FORMATE-LYASE-ACTIVATING ENZYME"/>
    <property type="match status" value="1"/>
</dbReference>
<proteinExistence type="predicted"/>
<dbReference type="InterPro" id="IPR034457">
    <property type="entry name" value="Organic_radical-activating"/>
</dbReference>
<keyword evidence="5" id="KW-0408">Iron</keyword>
<dbReference type="GO" id="GO:0046872">
    <property type="term" value="F:metal ion binding"/>
    <property type="evidence" value="ECO:0007669"/>
    <property type="project" value="UniProtKB-KW"/>
</dbReference>
<feature type="domain" description="Radical SAM core" evidence="7">
    <location>
        <begin position="39"/>
        <end position="246"/>
    </location>
</feature>
<dbReference type="SFLD" id="SFLDG01094">
    <property type="entry name" value="Uncharacterised_Radical_SAM_Su"/>
    <property type="match status" value="1"/>
</dbReference>
<dbReference type="InterPro" id="IPR013785">
    <property type="entry name" value="Aldolase_TIM"/>
</dbReference>
<comment type="cofactor">
    <cofactor evidence="1">
        <name>[4Fe-4S] cluster</name>
        <dbReference type="ChEBI" id="CHEBI:49883"/>
    </cofactor>
</comment>
<dbReference type="RefSeq" id="WP_084092608.1">
    <property type="nucleotide sequence ID" value="NZ_FWXD01000030.1"/>
</dbReference>
<reference evidence="8 9" key="1">
    <citation type="submission" date="2017-04" db="EMBL/GenBank/DDBJ databases">
        <authorList>
            <person name="Afonso C.L."/>
            <person name="Miller P.J."/>
            <person name="Scott M.A."/>
            <person name="Spackman E."/>
            <person name="Goraichik I."/>
            <person name="Dimitrov K.M."/>
            <person name="Suarez D.L."/>
            <person name="Swayne D.E."/>
        </authorList>
    </citation>
    <scope>NUCLEOTIDE SEQUENCE [LARGE SCALE GENOMIC DNA]</scope>
    <source>
        <strain evidence="8 9">DSM 23236</strain>
    </source>
</reference>
<keyword evidence="6" id="KW-0411">Iron-sulfur</keyword>
<dbReference type="STRING" id="1121001.SAMN02745857_03666"/>
<dbReference type="SFLD" id="SFLDS00029">
    <property type="entry name" value="Radical_SAM"/>
    <property type="match status" value="1"/>
</dbReference>
<evidence type="ECO:0000256" key="1">
    <source>
        <dbReference type="ARBA" id="ARBA00001966"/>
    </source>
</evidence>
<dbReference type="Pfam" id="PF04055">
    <property type="entry name" value="Radical_SAM"/>
    <property type="match status" value="1"/>
</dbReference>
<evidence type="ECO:0000256" key="4">
    <source>
        <dbReference type="ARBA" id="ARBA00022723"/>
    </source>
</evidence>
<evidence type="ECO:0000313" key="8">
    <source>
        <dbReference type="EMBL" id="SMC29188.1"/>
    </source>
</evidence>
<dbReference type="PANTHER" id="PTHR30352:SF13">
    <property type="entry name" value="GLYCYL-RADICAL ENZYME ACTIVATING ENZYME YJJW-RELATED"/>
    <property type="match status" value="1"/>
</dbReference>
<dbReference type="SUPFAM" id="SSF102114">
    <property type="entry name" value="Radical SAM enzymes"/>
    <property type="match status" value="1"/>
</dbReference>
<evidence type="ECO:0000256" key="3">
    <source>
        <dbReference type="ARBA" id="ARBA00022691"/>
    </source>
</evidence>